<dbReference type="InterPro" id="IPR009057">
    <property type="entry name" value="Homeodomain-like_sf"/>
</dbReference>
<dbReference type="Proteomes" id="UP001597059">
    <property type="component" value="Unassembled WGS sequence"/>
</dbReference>
<feature type="DNA-binding region" description="H-T-H motif" evidence="4">
    <location>
        <begin position="28"/>
        <end position="47"/>
    </location>
</feature>
<evidence type="ECO:0000259" key="5">
    <source>
        <dbReference type="PROSITE" id="PS50977"/>
    </source>
</evidence>
<keyword evidence="3" id="KW-0804">Transcription</keyword>
<name>A0ABW4B2A5_9GAMM</name>
<protein>
    <submittedName>
        <fullName evidence="6">TetR/AcrR family transcriptional regulator</fullName>
    </submittedName>
</protein>
<keyword evidence="7" id="KW-1185">Reference proteome</keyword>
<sequence>MAKKGFDRETVLDNAILLFWQQGFTASSMLQIVQATGLKPGSLYHEFDNKEGLFLASLTRYSERTMGSIRETIEQSDSVTKGIRQILARLIEDTLDKQYCGCFLIKTQLELAAQNNELYQLASKKLADTEDLYGQYLGSQFDPVIAKQYAKQLMMVIFGIRVYGYQGRDKNELTLSVQQLLPWLYPNH</sequence>
<dbReference type="InterPro" id="IPR036271">
    <property type="entry name" value="Tet_transcr_reg_TetR-rel_C_sf"/>
</dbReference>
<dbReference type="PANTHER" id="PTHR47506:SF1">
    <property type="entry name" value="HTH-TYPE TRANSCRIPTIONAL REGULATOR YJDC"/>
    <property type="match status" value="1"/>
</dbReference>
<gene>
    <name evidence="6" type="ORF">ACFQ45_09785</name>
</gene>
<keyword evidence="2 4" id="KW-0238">DNA-binding</keyword>
<dbReference type="SUPFAM" id="SSF48498">
    <property type="entry name" value="Tetracyclin repressor-like, C-terminal domain"/>
    <property type="match status" value="1"/>
</dbReference>
<accession>A0ABW4B2A5</accession>
<evidence type="ECO:0000256" key="4">
    <source>
        <dbReference type="PROSITE-ProRule" id="PRU00335"/>
    </source>
</evidence>
<dbReference type="SUPFAM" id="SSF46689">
    <property type="entry name" value="Homeodomain-like"/>
    <property type="match status" value="1"/>
</dbReference>
<evidence type="ECO:0000256" key="2">
    <source>
        <dbReference type="ARBA" id="ARBA00023125"/>
    </source>
</evidence>
<dbReference type="PRINTS" id="PR00455">
    <property type="entry name" value="HTHTETR"/>
</dbReference>
<evidence type="ECO:0000256" key="3">
    <source>
        <dbReference type="ARBA" id="ARBA00023163"/>
    </source>
</evidence>
<dbReference type="EMBL" id="JBHTMN010000011">
    <property type="protein sequence ID" value="MFD1383658.1"/>
    <property type="molecule type" value="Genomic_DNA"/>
</dbReference>
<dbReference type="Pfam" id="PF00440">
    <property type="entry name" value="TetR_N"/>
    <property type="match status" value="1"/>
</dbReference>
<keyword evidence="1" id="KW-0805">Transcription regulation</keyword>
<evidence type="ECO:0000313" key="7">
    <source>
        <dbReference type="Proteomes" id="UP001597059"/>
    </source>
</evidence>
<reference evidence="7" key="1">
    <citation type="journal article" date="2019" name="Int. J. Syst. Evol. Microbiol.">
        <title>The Global Catalogue of Microorganisms (GCM) 10K type strain sequencing project: providing services to taxonomists for standard genome sequencing and annotation.</title>
        <authorList>
            <consortium name="The Broad Institute Genomics Platform"/>
            <consortium name="The Broad Institute Genome Sequencing Center for Infectious Disease"/>
            <person name="Wu L."/>
            <person name="Ma J."/>
        </authorList>
    </citation>
    <scope>NUCLEOTIDE SEQUENCE [LARGE SCALE GENOMIC DNA]</scope>
    <source>
        <strain evidence="7">JCM 30774</strain>
    </source>
</reference>
<dbReference type="PROSITE" id="PS50977">
    <property type="entry name" value="HTH_TETR_2"/>
    <property type="match status" value="1"/>
</dbReference>
<dbReference type="RefSeq" id="WP_377367133.1">
    <property type="nucleotide sequence ID" value="NZ_JBHTMN010000011.1"/>
</dbReference>
<evidence type="ECO:0000313" key="6">
    <source>
        <dbReference type="EMBL" id="MFD1383658.1"/>
    </source>
</evidence>
<feature type="domain" description="HTH tetR-type" evidence="5">
    <location>
        <begin position="5"/>
        <end position="65"/>
    </location>
</feature>
<organism evidence="6 7">
    <name type="scientific">Rhodanobacter aciditrophus</name>
    <dbReference type="NCBI Taxonomy" id="1623218"/>
    <lineage>
        <taxon>Bacteria</taxon>
        <taxon>Pseudomonadati</taxon>
        <taxon>Pseudomonadota</taxon>
        <taxon>Gammaproteobacteria</taxon>
        <taxon>Lysobacterales</taxon>
        <taxon>Rhodanobacteraceae</taxon>
        <taxon>Rhodanobacter</taxon>
    </lineage>
</organism>
<proteinExistence type="predicted"/>
<dbReference type="Gene3D" id="1.10.357.10">
    <property type="entry name" value="Tetracycline Repressor, domain 2"/>
    <property type="match status" value="1"/>
</dbReference>
<dbReference type="PANTHER" id="PTHR47506">
    <property type="entry name" value="TRANSCRIPTIONAL REGULATORY PROTEIN"/>
    <property type="match status" value="1"/>
</dbReference>
<comment type="caution">
    <text evidence="6">The sequence shown here is derived from an EMBL/GenBank/DDBJ whole genome shotgun (WGS) entry which is preliminary data.</text>
</comment>
<evidence type="ECO:0000256" key="1">
    <source>
        <dbReference type="ARBA" id="ARBA00023015"/>
    </source>
</evidence>
<dbReference type="InterPro" id="IPR001647">
    <property type="entry name" value="HTH_TetR"/>
</dbReference>